<sequence length="69" mass="8206">MLKNWTGFAMMTMMIILVHMAKVFAISLEKPYPEWIIIGILCQFRLPSVLLWKNCIMKPFMERCTHLFV</sequence>
<dbReference type="EMBL" id="GFTR01000221">
    <property type="protein sequence ID" value="JAW16205.1"/>
    <property type="molecule type" value="Transcribed_RNA"/>
</dbReference>
<keyword evidence="1" id="KW-0732">Signal</keyword>
<feature type="chain" id="PRO_5012352659" evidence="1">
    <location>
        <begin position="26"/>
        <end position="69"/>
    </location>
</feature>
<reference evidence="2" key="1">
    <citation type="journal article" date="2018" name="PLoS Negl. Trop. Dis.">
        <title>An insight into the salivary gland and fat body transcriptome of Panstrongylus lignarius (Hemiptera: Heteroptera), the main vector of Chagas disease in Peru.</title>
        <authorList>
            <person name="Nevoa J.C."/>
            <person name="Mendes M.T."/>
            <person name="da Silva M.V."/>
            <person name="Soares S.C."/>
            <person name="Oliveira C.J.F."/>
            <person name="Ribeiro J.M.C."/>
        </authorList>
    </citation>
    <scope>NUCLEOTIDE SEQUENCE</scope>
</reference>
<organism evidence="2">
    <name type="scientific">Panstrongylus lignarius</name>
    <dbReference type="NCBI Taxonomy" id="156445"/>
    <lineage>
        <taxon>Eukaryota</taxon>
        <taxon>Metazoa</taxon>
        <taxon>Ecdysozoa</taxon>
        <taxon>Arthropoda</taxon>
        <taxon>Hexapoda</taxon>
        <taxon>Insecta</taxon>
        <taxon>Pterygota</taxon>
        <taxon>Neoptera</taxon>
        <taxon>Paraneoptera</taxon>
        <taxon>Hemiptera</taxon>
        <taxon>Heteroptera</taxon>
        <taxon>Panheteroptera</taxon>
        <taxon>Cimicomorpha</taxon>
        <taxon>Reduviidae</taxon>
        <taxon>Triatominae</taxon>
        <taxon>Panstrongylus</taxon>
    </lineage>
</organism>
<proteinExistence type="predicted"/>
<dbReference type="AlphaFoldDB" id="A0A224XUI9"/>
<protein>
    <submittedName>
        <fullName evidence="2">Putative secreted protein</fullName>
    </submittedName>
</protein>
<evidence type="ECO:0000313" key="2">
    <source>
        <dbReference type="EMBL" id="JAW16205.1"/>
    </source>
</evidence>
<name>A0A224XUI9_9HEMI</name>
<accession>A0A224XUI9</accession>
<feature type="signal peptide" evidence="1">
    <location>
        <begin position="1"/>
        <end position="25"/>
    </location>
</feature>
<evidence type="ECO:0000256" key="1">
    <source>
        <dbReference type="SAM" id="SignalP"/>
    </source>
</evidence>